<evidence type="ECO:0000256" key="2">
    <source>
        <dbReference type="ARBA" id="ARBA00022723"/>
    </source>
</evidence>
<accession>A0A066WLW2</accession>
<dbReference type="InterPro" id="IPR036864">
    <property type="entry name" value="Zn2-C6_fun-type_DNA-bd_sf"/>
</dbReference>
<dbReference type="GO" id="GO:0000981">
    <property type="term" value="F:DNA-binding transcription factor activity, RNA polymerase II-specific"/>
    <property type="evidence" value="ECO:0007669"/>
    <property type="project" value="InterPro"/>
</dbReference>
<dbReference type="EMBL" id="JMSN01000015">
    <property type="protein sequence ID" value="KDN51979.1"/>
    <property type="molecule type" value="Genomic_DNA"/>
</dbReference>
<evidence type="ECO:0000313" key="6">
    <source>
        <dbReference type="EMBL" id="KDN51979.1"/>
    </source>
</evidence>
<comment type="subcellular location">
    <subcellularLocation>
        <location evidence="1">Nucleus</location>
    </subcellularLocation>
</comment>
<dbReference type="Pfam" id="PF00172">
    <property type="entry name" value="Zn_clus"/>
    <property type="match status" value="1"/>
</dbReference>
<dbReference type="HOGENOM" id="CLU_280636_0_0_1"/>
<comment type="caution">
    <text evidence="6">The sequence shown here is derived from an EMBL/GenBank/DDBJ whole genome shotgun (WGS) entry which is preliminary data.</text>
</comment>
<dbReference type="RefSeq" id="XP_013244838.1">
    <property type="nucleotide sequence ID" value="XM_013389384.1"/>
</dbReference>
<name>A0A066WLW2_TILAU</name>
<evidence type="ECO:0000313" key="7">
    <source>
        <dbReference type="Proteomes" id="UP000027361"/>
    </source>
</evidence>
<feature type="region of interest" description="Disordered" evidence="4">
    <location>
        <begin position="202"/>
        <end position="252"/>
    </location>
</feature>
<evidence type="ECO:0000256" key="3">
    <source>
        <dbReference type="ARBA" id="ARBA00023242"/>
    </source>
</evidence>
<dbReference type="PROSITE" id="PS50048">
    <property type="entry name" value="ZN2_CY6_FUNGAL_2"/>
    <property type="match status" value="1"/>
</dbReference>
<dbReference type="SMART" id="SM00906">
    <property type="entry name" value="Fungal_trans"/>
    <property type="match status" value="1"/>
</dbReference>
<dbReference type="GeneID" id="25263955"/>
<gene>
    <name evidence="6" type="ORF">K437DRAFT_254718</name>
</gene>
<organism evidence="6 7">
    <name type="scientific">Tilletiaria anomala (strain ATCC 24038 / CBS 436.72 / UBC 951)</name>
    <dbReference type="NCBI Taxonomy" id="1037660"/>
    <lineage>
        <taxon>Eukaryota</taxon>
        <taxon>Fungi</taxon>
        <taxon>Dikarya</taxon>
        <taxon>Basidiomycota</taxon>
        <taxon>Ustilaginomycotina</taxon>
        <taxon>Exobasidiomycetes</taxon>
        <taxon>Georgefischeriales</taxon>
        <taxon>Tilletiariaceae</taxon>
        <taxon>Tilletiaria</taxon>
    </lineage>
</organism>
<dbReference type="GO" id="GO:0003677">
    <property type="term" value="F:DNA binding"/>
    <property type="evidence" value="ECO:0007669"/>
    <property type="project" value="InterPro"/>
</dbReference>
<reference evidence="6 7" key="1">
    <citation type="submission" date="2014-05" db="EMBL/GenBank/DDBJ databases">
        <title>Draft genome sequence of a rare smut relative, Tilletiaria anomala UBC 951.</title>
        <authorList>
            <consortium name="DOE Joint Genome Institute"/>
            <person name="Toome M."/>
            <person name="Kuo A."/>
            <person name="Henrissat B."/>
            <person name="Lipzen A."/>
            <person name="Tritt A."/>
            <person name="Yoshinaga Y."/>
            <person name="Zane M."/>
            <person name="Barry K."/>
            <person name="Grigoriev I.V."/>
            <person name="Spatafora J.W."/>
            <person name="Aimea M.C."/>
        </authorList>
    </citation>
    <scope>NUCLEOTIDE SEQUENCE [LARGE SCALE GENOMIC DNA]</scope>
    <source>
        <strain evidence="6 7">UBC 951</strain>
    </source>
</reference>
<dbReference type="PANTHER" id="PTHR31001:SF56">
    <property type="entry name" value="ZN(2)-C6 FUNGAL-TYPE DOMAIN-CONTAINING PROTEIN"/>
    <property type="match status" value="1"/>
</dbReference>
<keyword evidence="7" id="KW-1185">Reference proteome</keyword>
<feature type="compositionally biased region" description="Polar residues" evidence="4">
    <location>
        <begin position="94"/>
        <end position="107"/>
    </location>
</feature>
<keyword evidence="3" id="KW-0539">Nucleus</keyword>
<dbReference type="InterPro" id="IPR001138">
    <property type="entry name" value="Zn2Cys6_DnaBD"/>
</dbReference>
<dbReference type="GO" id="GO:0005634">
    <property type="term" value="C:nucleus"/>
    <property type="evidence" value="ECO:0007669"/>
    <property type="project" value="UniProtKB-SubCell"/>
</dbReference>
<keyword evidence="2" id="KW-0479">Metal-binding</keyword>
<feature type="compositionally biased region" description="Polar residues" evidence="4">
    <location>
        <begin position="1075"/>
        <end position="1084"/>
    </location>
</feature>
<dbReference type="CDD" id="cd00067">
    <property type="entry name" value="GAL4"/>
    <property type="match status" value="1"/>
</dbReference>
<evidence type="ECO:0000259" key="5">
    <source>
        <dbReference type="PROSITE" id="PS50048"/>
    </source>
</evidence>
<feature type="compositionally biased region" description="Low complexity" evidence="4">
    <location>
        <begin position="114"/>
        <end position="141"/>
    </location>
</feature>
<feature type="domain" description="Zn(2)-C6 fungal-type" evidence="5">
    <location>
        <begin position="258"/>
        <end position="299"/>
    </location>
</feature>
<feature type="region of interest" description="Disordered" evidence="4">
    <location>
        <begin position="29"/>
        <end position="152"/>
    </location>
</feature>
<sequence>MAPAHQGSREPNALAELNADAAVAAAALAAAAAASASDEQHTPASPRADDHSVSAIPDVCAGADAGASAPVPKPKEDRMHDDGSGDDGSTPGTQSVPSVAPTMTAQELQKLAVEAARQQQEQQQRQQSASSEQQIQRAQAQGSDAADESRYQDLLSGWAANAQDVDENQQAYGANGADADASMDVSHLADISTTSTVAGVGVAATGPGTKGKRAANTDETDTEGSARKHPRHNNSHSSGGYRPGERNKRITRSRKVNSCLQCRAKKQKCDRQHPVCGNCQLQQAGKNGAVKGQHIACTYLDGPLQAPVSGHGVAGADVLLNSTFANVTALPSSNLLAASSSSSSGVPISTGAKVVPPGLRDLVRQAYTISRTPAHEFPMRVKAARAAVVGWTLASHHLSLPSPKRAVELMEVYDRHIAWYCTIVLPDLVTPRLEHFLKWFHEAPTALPADPPFVPLALSLIALALQAIRTTGDPLSRQHLVIDPDQQNTSGSMADIVVEPSCSTERQLLELAGRCIDGLQLACPSAWASAYQAPIDLVKASVLRALWHLNEQHISFAGTCFGVAVRLSYAAGLHRDPKHWSSISREEAQARRNLWWNVVYFEITQSVRNNTPSSVTPGSFDTELPNDYEAIRNIYNNAIRHQQQAALLSGVPIDRPYQHPSLNRAKGLTGFFSLVRVQLQQEAQMQRANRMPSHSLVKTMGVAWDSFRADLPAGIRDAFDADTQRREANARSGLPATGIITPETRIDNANDRIDWLQRGVMQLCFWHGQMTIHRPYADDEWKREARGNLEKCLVSAQCITWLVSEILRRDPPFLLISLCSYHVFAAGVILGIFIRVDPRNDTVEHLRRTLDKAITCLDSIAHRSKFGNVAEQADRYATALKEMVAQDADKRKPPVVPPFEVRPEPAGALTQPQQEQHQQLTSSGPDSVPPPGPAPDAQNIACQNSATASEIDTANLELLGNLADASGAVVGVRNVDASANAGNDGGDKTDGERAANHLANWMRELDGSFKERPFPGTNYNYAPGPTAAASGVIDPSLEGGSGGVSAPSQSNQHQHGQPQTWHGQGQQRSSSDQQAFSPTSSDMSSVGDFAQNWTGWERFVDSVLLQKDVGNGDFLSLLS</sequence>
<dbReference type="Pfam" id="PF04082">
    <property type="entry name" value="Fungal_trans"/>
    <property type="match status" value="1"/>
</dbReference>
<evidence type="ECO:0000256" key="1">
    <source>
        <dbReference type="ARBA" id="ARBA00004123"/>
    </source>
</evidence>
<dbReference type="SMART" id="SM00066">
    <property type="entry name" value="GAL4"/>
    <property type="match status" value="1"/>
</dbReference>
<protein>
    <recommendedName>
        <fullName evidence="5">Zn(2)-C6 fungal-type domain-containing protein</fullName>
    </recommendedName>
</protein>
<feature type="compositionally biased region" description="Basic and acidic residues" evidence="4">
    <location>
        <begin position="73"/>
        <end position="83"/>
    </location>
</feature>
<dbReference type="InterPro" id="IPR050613">
    <property type="entry name" value="Sec_Metabolite_Reg"/>
</dbReference>
<dbReference type="GO" id="GO:0008270">
    <property type="term" value="F:zinc ion binding"/>
    <property type="evidence" value="ECO:0007669"/>
    <property type="project" value="InterPro"/>
</dbReference>
<evidence type="ECO:0000256" key="4">
    <source>
        <dbReference type="SAM" id="MobiDB-lite"/>
    </source>
</evidence>
<dbReference type="OrthoDB" id="424974at2759"/>
<dbReference type="AlphaFoldDB" id="A0A066WLW2"/>
<feature type="compositionally biased region" description="Polar residues" evidence="4">
    <location>
        <begin position="1046"/>
        <end position="1062"/>
    </location>
</feature>
<dbReference type="CDD" id="cd12148">
    <property type="entry name" value="fungal_TF_MHR"/>
    <property type="match status" value="1"/>
</dbReference>
<feature type="region of interest" description="Disordered" evidence="4">
    <location>
        <begin position="887"/>
        <end position="939"/>
    </location>
</feature>
<dbReference type="Proteomes" id="UP000027361">
    <property type="component" value="Unassembled WGS sequence"/>
</dbReference>
<dbReference type="SUPFAM" id="SSF57701">
    <property type="entry name" value="Zn2/Cys6 DNA-binding domain"/>
    <property type="match status" value="1"/>
</dbReference>
<dbReference type="OMA" id="RRNLWWN"/>
<feature type="compositionally biased region" description="Low complexity" evidence="4">
    <location>
        <begin position="1063"/>
        <end position="1074"/>
    </location>
</feature>
<dbReference type="PANTHER" id="PTHR31001">
    <property type="entry name" value="UNCHARACTERIZED TRANSCRIPTIONAL REGULATORY PROTEIN"/>
    <property type="match status" value="1"/>
</dbReference>
<dbReference type="InterPro" id="IPR007219">
    <property type="entry name" value="XnlR_reg_dom"/>
</dbReference>
<feature type="region of interest" description="Disordered" evidence="4">
    <location>
        <begin position="1030"/>
        <end position="1084"/>
    </location>
</feature>
<feature type="compositionally biased region" description="Low complexity" evidence="4">
    <location>
        <begin position="911"/>
        <end position="926"/>
    </location>
</feature>
<dbReference type="GO" id="GO:0006351">
    <property type="term" value="P:DNA-templated transcription"/>
    <property type="evidence" value="ECO:0007669"/>
    <property type="project" value="InterPro"/>
</dbReference>
<dbReference type="InParanoid" id="A0A066WLW2"/>
<proteinExistence type="predicted"/>
<dbReference type="Gene3D" id="4.10.240.10">
    <property type="entry name" value="Zn(2)-C6 fungal-type DNA-binding domain"/>
    <property type="match status" value="1"/>
</dbReference>